<evidence type="ECO:0000259" key="2">
    <source>
        <dbReference type="Pfam" id="PF13952"/>
    </source>
</evidence>
<dbReference type="Proteomes" id="UP001054821">
    <property type="component" value="Chromosome 3"/>
</dbReference>
<dbReference type="PANTHER" id="PTHR48258">
    <property type="entry name" value="DUF4218 DOMAIN-CONTAINING PROTEIN-RELATED"/>
    <property type="match status" value="1"/>
</dbReference>
<proteinExistence type="predicted"/>
<feature type="region of interest" description="Disordered" evidence="1">
    <location>
        <begin position="215"/>
        <end position="253"/>
    </location>
</feature>
<gene>
    <name evidence="3" type="ORF">L3X38_018082</name>
</gene>
<dbReference type="PANTHER" id="PTHR48258:SF6">
    <property type="entry name" value="LEUCINE-RICH REPEAT DOMAIN, L DOMAIN-CONTAINING PROTEIN"/>
    <property type="match status" value="1"/>
</dbReference>
<dbReference type="Pfam" id="PF13952">
    <property type="entry name" value="DUF4216"/>
    <property type="match status" value="1"/>
</dbReference>
<evidence type="ECO:0000313" key="4">
    <source>
        <dbReference type="Proteomes" id="UP001054821"/>
    </source>
</evidence>
<feature type="region of interest" description="Disordered" evidence="1">
    <location>
        <begin position="1"/>
        <end position="24"/>
    </location>
</feature>
<evidence type="ECO:0000313" key="3">
    <source>
        <dbReference type="EMBL" id="KAI5338810.1"/>
    </source>
</evidence>
<dbReference type="InterPro" id="IPR025312">
    <property type="entry name" value="DUF4216"/>
</dbReference>
<keyword evidence="4" id="KW-1185">Reference proteome</keyword>
<comment type="caution">
    <text evidence="3">The sequence shown here is derived from an EMBL/GenBank/DDBJ whole genome shotgun (WGS) entry which is preliminary data.</text>
</comment>
<accession>A0AAD4W8D1</accession>
<feature type="compositionally biased region" description="Acidic residues" evidence="1">
    <location>
        <begin position="224"/>
        <end position="243"/>
    </location>
</feature>
<dbReference type="EMBL" id="JAJFAZ020000003">
    <property type="protein sequence ID" value="KAI5338810.1"/>
    <property type="molecule type" value="Genomic_DNA"/>
</dbReference>
<name>A0AAD4W8D1_PRUDU</name>
<organism evidence="3 4">
    <name type="scientific">Prunus dulcis</name>
    <name type="common">Almond</name>
    <name type="synonym">Amygdalus dulcis</name>
    <dbReference type="NCBI Taxonomy" id="3755"/>
    <lineage>
        <taxon>Eukaryota</taxon>
        <taxon>Viridiplantae</taxon>
        <taxon>Streptophyta</taxon>
        <taxon>Embryophyta</taxon>
        <taxon>Tracheophyta</taxon>
        <taxon>Spermatophyta</taxon>
        <taxon>Magnoliopsida</taxon>
        <taxon>eudicotyledons</taxon>
        <taxon>Gunneridae</taxon>
        <taxon>Pentapetalae</taxon>
        <taxon>rosids</taxon>
        <taxon>fabids</taxon>
        <taxon>Rosales</taxon>
        <taxon>Rosaceae</taxon>
        <taxon>Amygdaloideae</taxon>
        <taxon>Amygdaleae</taxon>
        <taxon>Prunus</taxon>
    </lineage>
</organism>
<feature type="compositionally biased region" description="Low complexity" evidence="1">
    <location>
        <begin position="244"/>
        <end position="253"/>
    </location>
</feature>
<sequence length="253" mass="28855">MVGSSRGSSTCKKKGVGDDDGVDSSNYVRQQMMKREHPSHLVARKHRELFPQWFLDSVNKLKSSNSPTYNRYQVIMFKCRWCDTNPNRAGSVKIDHKVLSVNINRTWYDDDPYILANMASQIVYLDDPKAGNGWKVVQKMDHRNMYDIPELDPSDNDVDNVADQRLESSMENDAETLRDTNVIQEPFQIEGVSSVEIPIQSITIDLGDLPRYDVAVGPSNADDAVIEEEEEEDWETESDDSDNNESYYSSDDD</sequence>
<evidence type="ECO:0000256" key="1">
    <source>
        <dbReference type="SAM" id="MobiDB-lite"/>
    </source>
</evidence>
<reference evidence="3 4" key="1">
    <citation type="journal article" date="2022" name="G3 (Bethesda)">
        <title>Whole-genome sequence and methylome profiling of the almond [Prunus dulcis (Mill.) D.A. Webb] cultivar 'Nonpareil'.</title>
        <authorList>
            <person name="D'Amico-Willman K.M."/>
            <person name="Ouma W.Z."/>
            <person name="Meulia T."/>
            <person name="Sideli G.M."/>
            <person name="Gradziel T.M."/>
            <person name="Fresnedo-Ramirez J."/>
        </authorList>
    </citation>
    <scope>NUCLEOTIDE SEQUENCE [LARGE SCALE GENOMIC DNA]</scope>
    <source>
        <strain evidence="3">Clone GOH B32 T37-40</strain>
    </source>
</reference>
<feature type="compositionally biased region" description="Polar residues" evidence="1">
    <location>
        <begin position="1"/>
        <end position="10"/>
    </location>
</feature>
<dbReference type="AlphaFoldDB" id="A0AAD4W8D1"/>
<feature type="domain" description="DUF4216" evidence="2">
    <location>
        <begin position="69"/>
        <end position="137"/>
    </location>
</feature>
<protein>
    <recommendedName>
        <fullName evidence="2">DUF4216 domain-containing protein</fullName>
    </recommendedName>
</protein>